<protein>
    <submittedName>
        <fullName evidence="2">Uncharacterized protein</fullName>
    </submittedName>
</protein>
<dbReference type="Proteomes" id="UP000256779">
    <property type="component" value="Unassembled WGS sequence"/>
</dbReference>
<organism evidence="2 3">
    <name type="scientific">Marinoscillum furvescens DSM 4134</name>
    <dbReference type="NCBI Taxonomy" id="1122208"/>
    <lineage>
        <taxon>Bacteria</taxon>
        <taxon>Pseudomonadati</taxon>
        <taxon>Bacteroidota</taxon>
        <taxon>Cytophagia</taxon>
        <taxon>Cytophagales</taxon>
        <taxon>Reichenbachiellaceae</taxon>
        <taxon>Marinoscillum</taxon>
    </lineage>
</organism>
<dbReference type="EMBL" id="QREG01000013">
    <property type="protein sequence ID" value="RED97008.1"/>
    <property type="molecule type" value="Genomic_DNA"/>
</dbReference>
<evidence type="ECO:0000256" key="1">
    <source>
        <dbReference type="SAM" id="Phobius"/>
    </source>
</evidence>
<proteinExistence type="predicted"/>
<evidence type="ECO:0000313" key="2">
    <source>
        <dbReference type="EMBL" id="RED97008.1"/>
    </source>
</evidence>
<keyword evidence="1" id="KW-1133">Transmembrane helix</keyword>
<sequence>MKQANEGRELDTPPYFKSWKTIYLLVIGNLVALVALMYLFTLAY</sequence>
<name>A0A3D9L3R9_MARFU</name>
<feature type="transmembrane region" description="Helical" evidence="1">
    <location>
        <begin position="21"/>
        <end position="40"/>
    </location>
</feature>
<evidence type="ECO:0000313" key="3">
    <source>
        <dbReference type="Proteomes" id="UP000256779"/>
    </source>
</evidence>
<keyword evidence="1" id="KW-0472">Membrane</keyword>
<comment type="caution">
    <text evidence="2">The sequence shown here is derived from an EMBL/GenBank/DDBJ whole genome shotgun (WGS) entry which is preliminary data.</text>
</comment>
<gene>
    <name evidence="2" type="ORF">C7460_11356</name>
</gene>
<keyword evidence="3" id="KW-1185">Reference proteome</keyword>
<dbReference type="AlphaFoldDB" id="A0A3D9L3R9"/>
<reference evidence="2 3" key="1">
    <citation type="submission" date="2018-07" db="EMBL/GenBank/DDBJ databases">
        <title>Genomic Encyclopedia of Type Strains, Phase IV (KMG-IV): sequencing the most valuable type-strain genomes for metagenomic binning, comparative biology and taxonomic classification.</title>
        <authorList>
            <person name="Goeker M."/>
        </authorList>
    </citation>
    <scope>NUCLEOTIDE SEQUENCE [LARGE SCALE GENOMIC DNA]</scope>
    <source>
        <strain evidence="2 3">DSM 4134</strain>
    </source>
</reference>
<accession>A0A3D9L3R9</accession>
<keyword evidence="1" id="KW-0812">Transmembrane</keyword>